<evidence type="ECO:0000256" key="1">
    <source>
        <dbReference type="ARBA" id="ARBA00022527"/>
    </source>
</evidence>
<dbReference type="Gene3D" id="1.10.238.10">
    <property type="entry name" value="EF-hand"/>
    <property type="match status" value="1"/>
</dbReference>
<evidence type="ECO:0000256" key="7">
    <source>
        <dbReference type="ARBA" id="ARBA00022840"/>
    </source>
</evidence>
<dbReference type="EMBL" id="GBEZ01020220">
    <property type="protein sequence ID" value="JAC66426.1"/>
    <property type="molecule type" value="Transcribed_RNA"/>
</dbReference>
<evidence type="ECO:0000256" key="2">
    <source>
        <dbReference type="ARBA" id="ARBA00022679"/>
    </source>
</evidence>
<dbReference type="InterPro" id="IPR000719">
    <property type="entry name" value="Prot_kinase_dom"/>
</dbReference>
<keyword evidence="1" id="KW-0723">Serine/threonine-protein kinase</keyword>
<dbReference type="InterPro" id="IPR008271">
    <property type="entry name" value="Ser/Thr_kinase_AS"/>
</dbReference>
<feature type="domain" description="Protein kinase" evidence="10">
    <location>
        <begin position="135"/>
        <end position="403"/>
    </location>
</feature>
<dbReference type="GO" id="GO:0004674">
    <property type="term" value="F:protein serine/threonine kinase activity"/>
    <property type="evidence" value="ECO:0007669"/>
    <property type="project" value="UniProtKB-KW"/>
</dbReference>
<dbReference type="Gene3D" id="3.30.200.20">
    <property type="entry name" value="Phosphorylase Kinase, domain 1"/>
    <property type="match status" value="1"/>
</dbReference>
<reference evidence="12" key="1">
    <citation type="submission" date="2014-05" db="EMBL/GenBank/DDBJ databases">
        <title>The transcriptome of the halophilic microalga Tetraselmis sp. GSL018 isolated from the Great Salt Lake, Utah.</title>
        <authorList>
            <person name="Jinkerson R.E."/>
            <person name="D'Adamo S."/>
            <person name="Posewitz M.C."/>
        </authorList>
    </citation>
    <scope>NUCLEOTIDE SEQUENCE</scope>
    <source>
        <strain evidence="12">GSL018</strain>
    </source>
</reference>
<name>A0A061R7C5_9CHLO</name>
<dbReference type="InterPro" id="IPR018247">
    <property type="entry name" value="EF_Hand_1_Ca_BS"/>
</dbReference>
<dbReference type="PROSITE" id="PS50222">
    <property type="entry name" value="EF_HAND_2"/>
    <property type="match status" value="2"/>
</dbReference>
<evidence type="ECO:0000256" key="5">
    <source>
        <dbReference type="ARBA" id="ARBA00022777"/>
    </source>
</evidence>
<dbReference type="PROSITE" id="PS00108">
    <property type="entry name" value="PROTEIN_KINASE_ST"/>
    <property type="match status" value="1"/>
</dbReference>
<evidence type="ECO:0000256" key="3">
    <source>
        <dbReference type="ARBA" id="ARBA00022737"/>
    </source>
</evidence>
<keyword evidence="7 8" id="KW-0067">ATP-binding</keyword>
<keyword evidence="5 12" id="KW-0418">Kinase</keyword>
<dbReference type="Gene3D" id="1.10.510.10">
    <property type="entry name" value="Transferase(Phosphotransferase) domain 1"/>
    <property type="match status" value="1"/>
</dbReference>
<evidence type="ECO:0000256" key="6">
    <source>
        <dbReference type="ARBA" id="ARBA00022837"/>
    </source>
</evidence>
<feature type="domain" description="EF-hand" evidence="11">
    <location>
        <begin position="535"/>
        <end position="570"/>
    </location>
</feature>
<evidence type="ECO:0000256" key="4">
    <source>
        <dbReference type="ARBA" id="ARBA00022741"/>
    </source>
</evidence>
<keyword evidence="3" id="KW-0677">Repeat</keyword>
<dbReference type="Pfam" id="PF13499">
    <property type="entry name" value="EF-hand_7"/>
    <property type="match status" value="1"/>
</dbReference>
<accession>A0A061R7C5</accession>
<evidence type="ECO:0000259" key="10">
    <source>
        <dbReference type="PROSITE" id="PS50011"/>
    </source>
</evidence>
<protein>
    <submittedName>
        <fullName evidence="12">Calcium-dependent protein kinase</fullName>
    </submittedName>
</protein>
<dbReference type="InterPro" id="IPR002048">
    <property type="entry name" value="EF_hand_dom"/>
</dbReference>
<feature type="region of interest" description="Disordered" evidence="9">
    <location>
        <begin position="619"/>
        <end position="643"/>
    </location>
</feature>
<feature type="domain" description="EF-hand" evidence="11">
    <location>
        <begin position="571"/>
        <end position="606"/>
    </location>
</feature>
<dbReference type="PANTHER" id="PTHR24349">
    <property type="entry name" value="SERINE/THREONINE-PROTEIN KINASE"/>
    <property type="match status" value="1"/>
</dbReference>
<dbReference type="CDD" id="cd00051">
    <property type="entry name" value="EFh"/>
    <property type="match status" value="1"/>
</dbReference>
<dbReference type="GO" id="GO:0005524">
    <property type="term" value="F:ATP binding"/>
    <property type="evidence" value="ECO:0007669"/>
    <property type="project" value="UniProtKB-UniRule"/>
</dbReference>
<dbReference type="PROSITE" id="PS00018">
    <property type="entry name" value="EF_HAND_1"/>
    <property type="match status" value="3"/>
</dbReference>
<dbReference type="PROSITE" id="PS50011">
    <property type="entry name" value="PROTEIN_KINASE_DOM"/>
    <property type="match status" value="1"/>
</dbReference>
<dbReference type="InterPro" id="IPR017441">
    <property type="entry name" value="Protein_kinase_ATP_BS"/>
</dbReference>
<dbReference type="InterPro" id="IPR011992">
    <property type="entry name" value="EF-hand-dom_pair"/>
</dbReference>
<organism evidence="12">
    <name type="scientific">Tetraselmis sp. GSL018</name>
    <dbReference type="NCBI Taxonomy" id="582737"/>
    <lineage>
        <taxon>Eukaryota</taxon>
        <taxon>Viridiplantae</taxon>
        <taxon>Chlorophyta</taxon>
        <taxon>core chlorophytes</taxon>
        <taxon>Chlorodendrophyceae</taxon>
        <taxon>Chlorodendrales</taxon>
        <taxon>Chlorodendraceae</taxon>
        <taxon>Tetraselmis</taxon>
    </lineage>
</organism>
<dbReference type="Pfam" id="PF00069">
    <property type="entry name" value="Pkinase"/>
    <property type="match status" value="1"/>
</dbReference>
<keyword evidence="2" id="KW-0808">Transferase</keyword>
<dbReference type="SMART" id="SM00220">
    <property type="entry name" value="S_TKc"/>
    <property type="match status" value="1"/>
</dbReference>
<dbReference type="InterPro" id="IPR011009">
    <property type="entry name" value="Kinase-like_dom_sf"/>
</dbReference>
<proteinExistence type="predicted"/>
<dbReference type="SUPFAM" id="SSF56112">
    <property type="entry name" value="Protein kinase-like (PK-like)"/>
    <property type="match status" value="1"/>
</dbReference>
<dbReference type="PROSITE" id="PS00107">
    <property type="entry name" value="PROTEIN_KINASE_ATP"/>
    <property type="match status" value="1"/>
</dbReference>
<evidence type="ECO:0000259" key="11">
    <source>
        <dbReference type="PROSITE" id="PS50222"/>
    </source>
</evidence>
<evidence type="ECO:0000256" key="9">
    <source>
        <dbReference type="SAM" id="MobiDB-lite"/>
    </source>
</evidence>
<evidence type="ECO:0000256" key="8">
    <source>
        <dbReference type="PROSITE-ProRule" id="PRU10141"/>
    </source>
</evidence>
<dbReference type="SUPFAM" id="SSF47473">
    <property type="entry name" value="EF-hand"/>
    <property type="match status" value="1"/>
</dbReference>
<evidence type="ECO:0000313" key="12">
    <source>
        <dbReference type="EMBL" id="JAC66426.1"/>
    </source>
</evidence>
<feature type="binding site" evidence="8">
    <location>
        <position position="164"/>
    </location>
    <ligand>
        <name>ATP</name>
        <dbReference type="ChEBI" id="CHEBI:30616"/>
    </ligand>
</feature>
<dbReference type="SMART" id="SM00054">
    <property type="entry name" value="EFh"/>
    <property type="match status" value="3"/>
</dbReference>
<sequence>MRHQCYVTCEHPFPARFSLGGKARTANETLTAASSWSSYQNTKTLVKPGCAQQLQSSFATRYLSRTRFWNLRHRSDTPNSSASAISAGYKSNVARQDYDASPTDKNVFRLHPSAELSPTEVANCFDYPTDLDEKYFTLEELGSGSFGRVYCVMERDTGRHFACKSIPKIPPNQSRTNSHNLLKIRSEVECMYKLGASLDAVFLKDVFEDERAVHLAMELCEGGSLLDRATLEAFTEMEVAQIMRSVLRFLAQCHSKGLFYRDVKPENFLYKDGESDVLKATDFGLMIKWDEMCDPPLTHPAGTPIYIAPEVAGKCYGSKADIYSAGVMCFQLLTGRYPYWPTMDFKPPTMSELFRIIQNRDIDFDLLAEEGVSPMAVDFLEQLLEKDPVDRPTANVALQHPWVKDPWLGGMAPSTALDGTVVQRLQRFAVNSQLKQIVLSTMASEMLSGSFDMTTSQTFIVTNLQELFERIDCNHSGDVTAKELLEELVAEGYILTDDEVRQLLSRMNASGAASLDMNSFVTSLLDWHAIQKSRQWEELVRRAFDMVDTNGDGTISAEEVASLLPFREGENVTHKARMLIRDFDTDNDGTISWEEFYDMLSHGNTPNTLEFYDSRLSSSSSDSLPSNEFQMESLPEGKKLGAA</sequence>
<dbReference type="InterPro" id="IPR050205">
    <property type="entry name" value="CDPK_Ser/Thr_kinases"/>
</dbReference>
<gene>
    <name evidence="12" type="primary">CPK</name>
    <name evidence="12" type="ORF">TSPGSL018_13682</name>
</gene>
<keyword evidence="6" id="KW-0106">Calcium</keyword>
<keyword evidence="4 8" id="KW-0547">Nucleotide-binding</keyword>
<dbReference type="AlphaFoldDB" id="A0A061R7C5"/>
<dbReference type="GO" id="GO:0005509">
    <property type="term" value="F:calcium ion binding"/>
    <property type="evidence" value="ECO:0007669"/>
    <property type="project" value="InterPro"/>
</dbReference>
<dbReference type="FunFam" id="1.10.238.10:FF:000003">
    <property type="entry name" value="Calmodulin A"/>
    <property type="match status" value="1"/>
</dbReference>